<dbReference type="AlphaFoldDB" id="A0A7S2XHK7"/>
<dbReference type="InterPro" id="IPR036065">
    <property type="entry name" value="BolA-like_sf"/>
</dbReference>
<feature type="compositionally biased region" description="Basic and acidic residues" evidence="3">
    <location>
        <begin position="97"/>
        <end position="107"/>
    </location>
</feature>
<dbReference type="Gene3D" id="3.30.300.90">
    <property type="entry name" value="BolA-like"/>
    <property type="match status" value="1"/>
</dbReference>
<evidence type="ECO:0000256" key="3">
    <source>
        <dbReference type="SAM" id="MobiDB-lite"/>
    </source>
</evidence>
<evidence type="ECO:0008006" key="5">
    <source>
        <dbReference type="Google" id="ProtNLM"/>
    </source>
</evidence>
<protein>
    <recommendedName>
        <fullName evidence="5">BolA-like protein</fullName>
    </recommendedName>
</protein>
<feature type="region of interest" description="Disordered" evidence="3">
    <location>
        <begin position="75"/>
        <end position="107"/>
    </location>
</feature>
<dbReference type="SUPFAM" id="SSF82657">
    <property type="entry name" value="BolA-like"/>
    <property type="match status" value="1"/>
</dbReference>
<dbReference type="InterPro" id="IPR050961">
    <property type="entry name" value="BolA/IbaG_stress_morph_reg"/>
</dbReference>
<evidence type="ECO:0000256" key="1">
    <source>
        <dbReference type="ARBA" id="ARBA00005578"/>
    </source>
</evidence>
<dbReference type="InterPro" id="IPR002634">
    <property type="entry name" value="BolA"/>
</dbReference>
<dbReference type="EMBL" id="HBHP01036113">
    <property type="protein sequence ID" value="CAD9778220.1"/>
    <property type="molecule type" value="Transcribed_RNA"/>
</dbReference>
<sequence>MSLITSQTTGHERLFSLFASALLLWKVPKGSETHFKVVVVSEKFNEVKHIDRHRLVNKALSQELEGPVHALSVKAKTPAQWAKSQKVDPSPSCRGGSKHDPHFNKQN</sequence>
<name>A0A7S2XHK7_9EUKA</name>
<comment type="similarity">
    <text evidence="1 2">Belongs to the BolA/IbaG family.</text>
</comment>
<evidence type="ECO:0000256" key="2">
    <source>
        <dbReference type="RuleBase" id="RU003860"/>
    </source>
</evidence>
<gene>
    <name evidence="4" type="ORF">LSP00402_LOCUS22236</name>
</gene>
<dbReference type="Pfam" id="PF01722">
    <property type="entry name" value="BolA"/>
    <property type="match status" value="1"/>
</dbReference>
<dbReference type="PANTHER" id="PTHR46229:SF2">
    <property type="entry name" value="BOLA-LIKE PROTEIN 1"/>
    <property type="match status" value="1"/>
</dbReference>
<proteinExistence type="inferred from homology"/>
<dbReference type="GO" id="GO:0005739">
    <property type="term" value="C:mitochondrion"/>
    <property type="evidence" value="ECO:0007669"/>
    <property type="project" value="TreeGrafter"/>
</dbReference>
<reference evidence="4" key="1">
    <citation type="submission" date="2021-01" db="EMBL/GenBank/DDBJ databases">
        <authorList>
            <person name="Corre E."/>
            <person name="Pelletier E."/>
            <person name="Niang G."/>
            <person name="Scheremetjew M."/>
            <person name="Finn R."/>
            <person name="Kale V."/>
            <person name="Holt S."/>
            <person name="Cochrane G."/>
            <person name="Meng A."/>
            <person name="Brown T."/>
            <person name="Cohen L."/>
        </authorList>
    </citation>
    <scope>NUCLEOTIDE SEQUENCE</scope>
    <source>
        <strain evidence="4">CCMP622</strain>
    </source>
</reference>
<dbReference type="PANTHER" id="PTHR46229">
    <property type="entry name" value="BOLA TRANSCRIPTION REGULATOR"/>
    <property type="match status" value="1"/>
</dbReference>
<evidence type="ECO:0000313" key="4">
    <source>
        <dbReference type="EMBL" id="CAD9778220.1"/>
    </source>
</evidence>
<accession>A0A7S2XHK7</accession>
<organism evidence="4">
    <name type="scientific">Lotharella oceanica</name>
    <dbReference type="NCBI Taxonomy" id="641309"/>
    <lineage>
        <taxon>Eukaryota</taxon>
        <taxon>Sar</taxon>
        <taxon>Rhizaria</taxon>
        <taxon>Cercozoa</taxon>
        <taxon>Chlorarachniophyceae</taxon>
        <taxon>Lotharella</taxon>
    </lineage>
</organism>